<evidence type="ECO:0000256" key="4">
    <source>
        <dbReference type="ARBA" id="ARBA00022729"/>
    </source>
</evidence>
<evidence type="ECO:0000256" key="6">
    <source>
        <dbReference type="ARBA" id="ARBA00023288"/>
    </source>
</evidence>
<evidence type="ECO:0000256" key="1">
    <source>
        <dbReference type="ARBA" id="ARBA00004193"/>
    </source>
</evidence>
<dbReference type="Proteomes" id="UP001218246">
    <property type="component" value="Unassembled WGS sequence"/>
</dbReference>
<comment type="similarity">
    <text evidence="2">Belongs to the BMP lipoprotein family.</text>
</comment>
<accession>A0ABT6H4C9</accession>
<comment type="caution">
    <text evidence="8">The sequence shown here is derived from an EMBL/GenBank/DDBJ whole genome shotgun (WGS) entry which is preliminary data.</text>
</comment>
<dbReference type="Pfam" id="PF02608">
    <property type="entry name" value="Bmp"/>
    <property type="match status" value="1"/>
</dbReference>
<sequence>MKKKSLIVAMCTVTLFGCSETRVTKQEQKQEQKPSIGIMLSDVGLGDQSFSDSAFKGLERARDELGVAFDYREISDTKSYEAGLEELVKEDHELVVGLGFVMQEPIEKVAKKNPKQQFLLVDAVSELPNVHSVTFKENEGSYLIGILAGMKTKTNKVGFIGGMDVPLINKFLAGFKQGVMSVNPNAEITVAYANNFGDDTVGKSIANNMIDSGVDFIYPAAGLTGVGSIQAAQERNVYAFGVDSDQFYIAERAVVSSMLKKIDVAIYEVAKQLEHDGKVSKKNLEFGIQEKGVGIAPVRILPLTETEQTALQNATKDIASGTKQVDEK</sequence>
<organism evidence="8 9">
    <name type="scientific">Ectobacillus antri</name>
    <dbReference type="NCBI Taxonomy" id="2486280"/>
    <lineage>
        <taxon>Bacteria</taxon>
        <taxon>Bacillati</taxon>
        <taxon>Bacillota</taxon>
        <taxon>Bacilli</taxon>
        <taxon>Bacillales</taxon>
        <taxon>Bacillaceae</taxon>
        <taxon>Ectobacillus</taxon>
    </lineage>
</organism>
<dbReference type="InterPro" id="IPR050957">
    <property type="entry name" value="BMP_lipoprotein"/>
</dbReference>
<evidence type="ECO:0000313" key="8">
    <source>
        <dbReference type="EMBL" id="MDG5754108.1"/>
    </source>
</evidence>
<reference evidence="8 9" key="1">
    <citation type="submission" date="2023-04" db="EMBL/GenBank/DDBJ databases">
        <title>Ectobacillus antri isolated from activated sludge.</title>
        <authorList>
            <person name="Yan P."/>
            <person name="Liu X."/>
        </authorList>
    </citation>
    <scope>NUCLEOTIDE SEQUENCE [LARGE SCALE GENOMIC DNA]</scope>
    <source>
        <strain evidence="8 9">C18H</strain>
    </source>
</reference>
<dbReference type="PANTHER" id="PTHR34296:SF2">
    <property type="entry name" value="ABC TRANSPORTER GUANOSINE-BINDING PROTEIN NUPN"/>
    <property type="match status" value="1"/>
</dbReference>
<evidence type="ECO:0000256" key="2">
    <source>
        <dbReference type="ARBA" id="ARBA00008610"/>
    </source>
</evidence>
<evidence type="ECO:0000256" key="3">
    <source>
        <dbReference type="ARBA" id="ARBA00022475"/>
    </source>
</evidence>
<proteinExistence type="inferred from homology"/>
<evidence type="ECO:0000259" key="7">
    <source>
        <dbReference type="Pfam" id="PF02608"/>
    </source>
</evidence>
<gene>
    <name evidence="8" type="ORF">P6P90_08990</name>
</gene>
<keyword evidence="3" id="KW-1003">Cell membrane</keyword>
<keyword evidence="4" id="KW-0732">Signal</keyword>
<dbReference type="InterPro" id="IPR028082">
    <property type="entry name" value="Peripla_BP_I"/>
</dbReference>
<dbReference type="Gene3D" id="3.40.50.2300">
    <property type="match status" value="2"/>
</dbReference>
<name>A0ABT6H4C9_9BACI</name>
<dbReference type="EMBL" id="JARULN010000006">
    <property type="protein sequence ID" value="MDG5754108.1"/>
    <property type="molecule type" value="Genomic_DNA"/>
</dbReference>
<keyword evidence="5" id="KW-0472">Membrane</keyword>
<dbReference type="PANTHER" id="PTHR34296">
    <property type="entry name" value="TRANSCRIPTIONAL ACTIVATOR PROTEIN MED"/>
    <property type="match status" value="1"/>
</dbReference>
<evidence type="ECO:0000256" key="5">
    <source>
        <dbReference type="ARBA" id="ARBA00023136"/>
    </source>
</evidence>
<keyword evidence="9" id="KW-1185">Reference proteome</keyword>
<dbReference type="SUPFAM" id="SSF53822">
    <property type="entry name" value="Periplasmic binding protein-like I"/>
    <property type="match status" value="1"/>
</dbReference>
<dbReference type="InterPro" id="IPR003760">
    <property type="entry name" value="PnrA-like"/>
</dbReference>
<dbReference type="PROSITE" id="PS51257">
    <property type="entry name" value="PROKAR_LIPOPROTEIN"/>
    <property type="match status" value="1"/>
</dbReference>
<feature type="domain" description="ABC transporter substrate-binding protein PnrA-like" evidence="7">
    <location>
        <begin position="39"/>
        <end position="307"/>
    </location>
</feature>
<comment type="subcellular location">
    <subcellularLocation>
        <location evidence="1">Cell membrane</location>
        <topology evidence="1">Lipid-anchor</topology>
    </subcellularLocation>
</comment>
<protein>
    <submittedName>
        <fullName evidence="8">BMP family ABC transporter substrate-binding protein</fullName>
    </submittedName>
</protein>
<evidence type="ECO:0000313" key="9">
    <source>
        <dbReference type="Proteomes" id="UP001218246"/>
    </source>
</evidence>
<keyword evidence="6" id="KW-0449">Lipoprotein</keyword>
<dbReference type="CDD" id="cd06354">
    <property type="entry name" value="PBP1_PrnA-like"/>
    <property type="match status" value="1"/>
</dbReference>